<feature type="transmembrane region" description="Helical" evidence="1">
    <location>
        <begin position="226"/>
        <end position="243"/>
    </location>
</feature>
<evidence type="ECO:0000313" key="3">
    <source>
        <dbReference type="Proteomes" id="UP000183104"/>
    </source>
</evidence>
<keyword evidence="1" id="KW-1133">Transmembrane helix</keyword>
<dbReference type="EMBL" id="FMUN01000001">
    <property type="protein sequence ID" value="SCX81350.1"/>
    <property type="molecule type" value="Genomic_DNA"/>
</dbReference>
<sequence>MGILEAPAPLFSWLDAQMEGLLPPWGRLVAWGALAALVSMGLYRALSAQGRIARGKRELARARRELDGYDGELGGAWPLIRHLLRTAFGQVGRVGGPAVAASLPLLSLLIWLSTAYGYAYPPAGTEPELRPRPAELEARWREARRNGTEEHAAPRVVVADGEGRVVAEVALREPVPILHKWRWWNALVGNPAGYLPDEAAVERVELELPRQEVLPLGPSWARGWELSFFLALIAASVALKVLFRIE</sequence>
<feature type="transmembrane region" description="Helical" evidence="1">
    <location>
        <begin position="28"/>
        <end position="46"/>
    </location>
</feature>
<dbReference type="AlphaFoldDB" id="A0A0P9C625"/>
<proteinExistence type="predicted"/>
<evidence type="ECO:0000313" key="2">
    <source>
        <dbReference type="EMBL" id="SCX81350.1"/>
    </source>
</evidence>
<gene>
    <name evidence="2" type="ORF">SAMN05661077_0544</name>
</gene>
<keyword evidence="1" id="KW-0812">Transmembrane</keyword>
<name>A0A0P9C625_9GAMM</name>
<feature type="transmembrane region" description="Helical" evidence="1">
    <location>
        <begin position="98"/>
        <end position="119"/>
    </location>
</feature>
<reference evidence="3" key="1">
    <citation type="submission" date="2016-10" db="EMBL/GenBank/DDBJ databases">
        <authorList>
            <person name="Varghese N."/>
        </authorList>
    </citation>
    <scope>NUCLEOTIDE SEQUENCE [LARGE SCALE GENOMIC DNA]</scope>
    <source>
        <strain evidence="3">HL 19</strain>
    </source>
</reference>
<evidence type="ECO:0000256" key="1">
    <source>
        <dbReference type="SAM" id="Phobius"/>
    </source>
</evidence>
<keyword evidence="3" id="KW-1185">Reference proteome</keyword>
<keyword evidence="1" id="KW-0472">Membrane</keyword>
<dbReference type="RefSeq" id="WP_054966322.1">
    <property type="nucleotide sequence ID" value="NZ_FMUN01000001.1"/>
</dbReference>
<protein>
    <submittedName>
        <fullName evidence="2">Uncharacterized protein</fullName>
    </submittedName>
</protein>
<dbReference type="Proteomes" id="UP000183104">
    <property type="component" value="Unassembled WGS sequence"/>
</dbReference>
<dbReference type="OrthoDB" id="6164237at2"/>
<accession>A0A0P9C625</accession>
<organism evidence="2 3">
    <name type="scientific">Thiohalorhabdus denitrificans</name>
    <dbReference type="NCBI Taxonomy" id="381306"/>
    <lineage>
        <taxon>Bacteria</taxon>
        <taxon>Pseudomonadati</taxon>
        <taxon>Pseudomonadota</taxon>
        <taxon>Gammaproteobacteria</taxon>
        <taxon>Thiohalorhabdales</taxon>
        <taxon>Thiohalorhabdaceae</taxon>
        <taxon>Thiohalorhabdus</taxon>
    </lineage>
</organism>